<dbReference type="AlphaFoldDB" id="A0A4Y9ZC43"/>
<name>A0A4Y9ZC43_9AGAM</name>
<sequence length="301" mass="33082">MSSFSEPTVHDLNVAGLRVHVYAPPDLLTKPSAEPIAALFVLAGRLSSAKSKSIVNTAIDAFKFADEKRKTGGKEQRDFIVITFDQRNHGHREVDPLGNEAWTQDQKDTKHNVRHAIDMYGIQTGTSRDVSFVIDFLPSYLFPNAERTIGTWAVSGISLGGHATWLALRNDPRVRIGIPIIGCPDYTRLLAPRAAAAGLTLSPPYFPASLRELVQRSDPIGVAFRSTVPGENPFLGKRILVLSGGADTLVPWAASQEFVDGLEVGPQGRKKVHVCEGVEHAYPPEMKEEMLEFFWEEALVV</sequence>
<dbReference type="OrthoDB" id="2152248at2759"/>
<dbReference type="InterPro" id="IPR029058">
    <property type="entry name" value="AB_hydrolase_fold"/>
</dbReference>
<organism evidence="1 2">
    <name type="scientific">Dentipellis fragilis</name>
    <dbReference type="NCBI Taxonomy" id="205917"/>
    <lineage>
        <taxon>Eukaryota</taxon>
        <taxon>Fungi</taxon>
        <taxon>Dikarya</taxon>
        <taxon>Basidiomycota</taxon>
        <taxon>Agaricomycotina</taxon>
        <taxon>Agaricomycetes</taxon>
        <taxon>Russulales</taxon>
        <taxon>Hericiaceae</taxon>
        <taxon>Dentipellis</taxon>
    </lineage>
</organism>
<dbReference type="Proteomes" id="UP000298327">
    <property type="component" value="Unassembled WGS sequence"/>
</dbReference>
<gene>
    <name evidence="1" type="ORF">EVG20_g977</name>
</gene>
<reference evidence="1 2" key="1">
    <citation type="submission" date="2019-02" db="EMBL/GenBank/DDBJ databases">
        <title>Genome sequencing of the rare red list fungi Dentipellis fragilis.</title>
        <authorList>
            <person name="Buettner E."/>
            <person name="Kellner H."/>
        </authorList>
    </citation>
    <scope>NUCLEOTIDE SEQUENCE [LARGE SCALE GENOMIC DNA]</scope>
    <source>
        <strain evidence="1 2">DSM 105465</strain>
    </source>
</reference>
<comment type="caution">
    <text evidence="1">The sequence shown here is derived from an EMBL/GenBank/DDBJ whole genome shotgun (WGS) entry which is preliminary data.</text>
</comment>
<evidence type="ECO:0008006" key="3">
    <source>
        <dbReference type="Google" id="ProtNLM"/>
    </source>
</evidence>
<proteinExistence type="predicted"/>
<keyword evidence="2" id="KW-1185">Reference proteome</keyword>
<evidence type="ECO:0000313" key="1">
    <source>
        <dbReference type="EMBL" id="TFY72054.1"/>
    </source>
</evidence>
<dbReference type="SUPFAM" id="SSF53474">
    <property type="entry name" value="alpha/beta-Hydrolases"/>
    <property type="match status" value="1"/>
</dbReference>
<dbReference type="PANTHER" id="PTHR47381">
    <property type="entry name" value="ALPHA/BETA-HYDROLASES SUPERFAMILY PROTEIN"/>
    <property type="match status" value="1"/>
</dbReference>
<dbReference type="STRING" id="205917.A0A4Y9ZC43"/>
<dbReference type="Gene3D" id="3.40.50.1820">
    <property type="entry name" value="alpha/beta hydrolase"/>
    <property type="match status" value="1"/>
</dbReference>
<protein>
    <recommendedName>
        <fullName evidence="3">Peptidase S9 prolyl oligopeptidase catalytic domain-containing protein</fullName>
    </recommendedName>
</protein>
<dbReference type="PANTHER" id="PTHR47381:SF3">
    <property type="entry name" value="ALPHA_BETA-HYDROLASES SUPERFAMILY PROTEIN"/>
    <property type="match status" value="1"/>
</dbReference>
<evidence type="ECO:0000313" key="2">
    <source>
        <dbReference type="Proteomes" id="UP000298327"/>
    </source>
</evidence>
<dbReference type="EMBL" id="SEOQ01000027">
    <property type="protein sequence ID" value="TFY72054.1"/>
    <property type="molecule type" value="Genomic_DNA"/>
</dbReference>
<accession>A0A4Y9ZC43</accession>